<dbReference type="EMBL" id="FKIF01000010">
    <property type="protein sequence ID" value="SAI74499.1"/>
    <property type="molecule type" value="Genomic_DNA"/>
</dbReference>
<dbReference type="Proteomes" id="UP000076848">
    <property type="component" value="Unassembled WGS sequence"/>
</dbReference>
<proteinExistence type="predicted"/>
<dbReference type="RefSeq" id="WP_066133811.1">
    <property type="nucleotide sequence ID" value="NZ_FKIF01000010.1"/>
</dbReference>
<reference evidence="2 3" key="1">
    <citation type="submission" date="2016-04" db="EMBL/GenBank/DDBJ databases">
        <authorList>
            <consortium name="Pathogen Informatics"/>
        </authorList>
    </citation>
    <scope>NUCLEOTIDE SEQUENCE [LARGE SCALE GENOMIC DNA]</scope>
    <source>
        <strain evidence="2 3">H050680373</strain>
    </source>
</reference>
<dbReference type="AlphaFoldDB" id="A0A157SVM8"/>
<accession>A0A157SVM8</accession>
<gene>
    <name evidence="2" type="ORF">SAMEA3906486_05214</name>
</gene>
<evidence type="ECO:0000313" key="3">
    <source>
        <dbReference type="Proteomes" id="UP000076848"/>
    </source>
</evidence>
<dbReference type="OrthoDB" id="8617634at2"/>
<feature type="domain" description="FecR N-terminal" evidence="1">
    <location>
        <begin position="14"/>
        <end position="57"/>
    </location>
</feature>
<dbReference type="STRING" id="288768.SAMEA3906486_05214"/>
<dbReference type="InterPro" id="IPR032623">
    <property type="entry name" value="FecR_N"/>
</dbReference>
<protein>
    <recommendedName>
        <fullName evidence="1">FecR N-terminal domain-containing protein</fullName>
    </recommendedName>
</protein>
<name>A0A157SVM8_9BORD</name>
<organism evidence="2 3">
    <name type="scientific">Bordetella ansorpii</name>
    <dbReference type="NCBI Taxonomy" id="288768"/>
    <lineage>
        <taxon>Bacteria</taxon>
        <taxon>Pseudomonadati</taxon>
        <taxon>Pseudomonadota</taxon>
        <taxon>Betaproteobacteria</taxon>
        <taxon>Burkholderiales</taxon>
        <taxon>Alcaligenaceae</taxon>
        <taxon>Bordetella</taxon>
    </lineage>
</organism>
<sequence length="82" mass="9089">MNPTSSSPNPGVWEAALAWVQRQHDESAFDAAAQQELIAWLRQDPEHRRAYDRAARLWLIAGLVPPVNDLDPPSDCKGPTDA</sequence>
<evidence type="ECO:0000313" key="2">
    <source>
        <dbReference type="EMBL" id="SAI74499.1"/>
    </source>
</evidence>
<keyword evidence="3" id="KW-1185">Reference proteome</keyword>
<evidence type="ECO:0000259" key="1">
    <source>
        <dbReference type="Pfam" id="PF16220"/>
    </source>
</evidence>
<dbReference type="Pfam" id="PF16220">
    <property type="entry name" value="DUF4880"/>
    <property type="match status" value="1"/>
</dbReference>